<accession>A0A5C5URL5</accession>
<evidence type="ECO:0000256" key="1">
    <source>
        <dbReference type="SAM" id="Coils"/>
    </source>
</evidence>
<dbReference type="PANTHER" id="PTHR41259:SF1">
    <property type="entry name" value="DOUBLE-STRAND BREAK REPAIR RAD50 ATPASE, PUTATIVE-RELATED"/>
    <property type="match status" value="1"/>
</dbReference>
<dbReference type="GO" id="GO:0006302">
    <property type="term" value="P:double-strand break repair"/>
    <property type="evidence" value="ECO:0007669"/>
    <property type="project" value="InterPro"/>
</dbReference>
<keyword evidence="1" id="KW-0175">Coiled coil</keyword>
<reference evidence="3 4" key="1">
    <citation type="submission" date="2019-08" db="EMBL/GenBank/DDBJ databases">
        <authorList>
            <person name="Lei W."/>
        </authorList>
    </citation>
    <scope>NUCLEOTIDE SEQUENCE [LARGE SCALE GENOMIC DNA]</scope>
    <source>
        <strain evidence="3 4">CCUG 58627</strain>
    </source>
</reference>
<name>A0A5C5URL5_9CORY</name>
<feature type="compositionally biased region" description="Basic and acidic residues" evidence="2">
    <location>
        <begin position="233"/>
        <end position="248"/>
    </location>
</feature>
<protein>
    <submittedName>
        <fullName evidence="3">DUF2813 domain-containing protein</fullName>
    </submittedName>
</protein>
<dbReference type="EMBL" id="VOHM01000002">
    <property type="protein sequence ID" value="TWT28816.1"/>
    <property type="molecule type" value="Genomic_DNA"/>
</dbReference>
<dbReference type="OrthoDB" id="3177877at2"/>
<feature type="region of interest" description="Disordered" evidence="2">
    <location>
        <begin position="226"/>
        <end position="248"/>
    </location>
</feature>
<dbReference type="PANTHER" id="PTHR41259">
    <property type="entry name" value="DOUBLE-STRAND BREAK REPAIR RAD50 ATPASE, PUTATIVE-RELATED"/>
    <property type="match status" value="1"/>
</dbReference>
<gene>
    <name evidence="3" type="ORF">FRX94_01090</name>
</gene>
<feature type="coiled-coil region" evidence="1">
    <location>
        <begin position="547"/>
        <end position="614"/>
    </location>
</feature>
<dbReference type="AlphaFoldDB" id="A0A5C5URL5"/>
<dbReference type="RefSeq" id="WP_146323272.1">
    <property type="nucleotide sequence ID" value="NZ_BAABLR010000075.1"/>
</dbReference>
<evidence type="ECO:0000313" key="3">
    <source>
        <dbReference type="EMBL" id="TWT28816.1"/>
    </source>
</evidence>
<comment type="caution">
    <text evidence="3">The sequence shown here is derived from an EMBL/GenBank/DDBJ whole genome shotgun (WGS) entry which is preliminary data.</text>
</comment>
<dbReference type="SUPFAM" id="SSF52540">
    <property type="entry name" value="P-loop containing nucleoside triphosphate hydrolases"/>
    <property type="match status" value="1"/>
</dbReference>
<evidence type="ECO:0000313" key="4">
    <source>
        <dbReference type="Proteomes" id="UP000320791"/>
    </source>
</evidence>
<feature type="coiled-coil region" evidence="1">
    <location>
        <begin position="362"/>
        <end position="416"/>
    </location>
</feature>
<keyword evidence="4" id="KW-1185">Reference proteome</keyword>
<evidence type="ECO:0000256" key="2">
    <source>
        <dbReference type="SAM" id="MobiDB-lite"/>
    </source>
</evidence>
<dbReference type="Proteomes" id="UP000320791">
    <property type="component" value="Unassembled WGS sequence"/>
</dbReference>
<dbReference type="Pfam" id="PF13555">
    <property type="entry name" value="AAA_29"/>
    <property type="match status" value="1"/>
</dbReference>
<proteinExistence type="predicted"/>
<dbReference type="GO" id="GO:0016887">
    <property type="term" value="F:ATP hydrolysis activity"/>
    <property type="evidence" value="ECO:0007669"/>
    <property type="project" value="InterPro"/>
</dbReference>
<dbReference type="InterPro" id="IPR027417">
    <property type="entry name" value="P-loop_NTPase"/>
</dbReference>
<sequence length="863" mass="94802">MILHSIVIEHVRGIEHLELTDIPDAGVLVIFGENEAGKSTILDALHTVLNVRHTSMAKGIKALQPVGQDAGPRIRVEASVGPYRFSIDKTYLRKKSAALHIMSPNVERLTGAEADQRLEAILAEHLDRDLFEALLMRQGAVDAHVRAVGIPSLVAALDQGEREEAVDDSALMKRVDTEYARYFTVKTGAVTGELKAAEQQHAEAERAVTAARAELRELEHYVSRHAAATSQLEETRKRRPSAEAELQREELRHADAVAAQERIERARAALDTAQAELDLAESAVTARERINELLRQARARLAELQAGTEEFELEAERERVEKAKLTEALQRAREHATATAEALRKVQATVQACRDAASLRSAEELAKALEEAEEAVVQCRAGLPQRRVEQRDVERAEEAQLRLRTAEIERDAVAATLTLSAVEQTDVTVNGEQVTVTDDGTQFALSGETVFEVGGVTAVISAGREGEAANRAVARARQELEELLAQLGYSNVDAVRKAKREHDASFAALQDAKRNLRALQPRDETLTQLRARIARLREQEFGDLPTLEEAEAAVPQAEADSESAAAEVAKLRAELDGWAESKAWAELQVHRARVADAAAAVERAEMELKSAEESNPSSLLRANIDRAKERRTAAATALEQARSVDLDIKLAAQMLAGARELLKNLGEDELTAEKTLAELSGRITQATGAAERCERAEAAEQLASARLIAIRRRADAVSLLRDTLLRHREVAREKYAQPFVDALTHLAKPIFGNDVGFTLTEGLEIERREVKNIPLNIEALSGGAKEQLAILTRLAIAQLVSNDGVPIIIDDALGNSDSVRVSLMSTLFSELGRSRQVLILTCDQNRYLRVEGAKRYRMDELQR</sequence>
<organism evidence="3 4">
    <name type="scientific">Corynebacterium canis</name>
    <dbReference type="NCBI Taxonomy" id="679663"/>
    <lineage>
        <taxon>Bacteria</taxon>
        <taxon>Bacillati</taxon>
        <taxon>Actinomycetota</taxon>
        <taxon>Actinomycetes</taxon>
        <taxon>Mycobacteriales</taxon>
        <taxon>Corynebacteriaceae</taxon>
        <taxon>Corynebacterium</taxon>
    </lineage>
</organism>
<dbReference type="Gene3D" id="3.40.50.300">
    <property type="entry name" value="P-loop containing nucleotide triphosphate hydrolases"/>
    <property type="match status" value="2"/>
</dbReference>